<dbReference type="InterPro" id="IPR003838">
    <property type="entry name" value="ABC3_permease_C"/>
</dbReference>
<comment type="subcellular location">
    <subcellularLocation>
        <location evidence="1">Cell membrane</location>
        <topology evidence="1">Multi-pass membrane protein</topology>
    </subcellularLocation>
</comment>
<feature type="transmembrane region" description="Helical" evidence="8">
    <location>
        <begin position="310"/>
        <end position="336"/>
    </location>
</feature>
<dbReference type="InterPro" id="IPR051447">
    <property type="entry name" value="Lipoprotein-release_system"/>
</dbReference>
<evidence type="ECO:0000313" key="11">
    <source>
        <dbReference type="EMBL" id="QHJ10673.1"/>
    </source>
</evidence>
<protein>
    <submittedName>
        <fullName evidence="11">Lipoprotein-releasing system transmembrane protein LolC</fullName>
    </submittedName>
</protein>
<dbReference type="Pfam" id="PF12704">
    <property type="entry name" value="MacB_PCD"/>
    <property type="match status" value="1"/>
</dbReference>
<feature type="domain" description="MacB-like periplasmic core" evidence="10">
    <location>
        <begin position="29"/>
        <end position="217"/>
    </location>
</feature>
<evidence type="ECO:0000313" key="12">
    <source>
        <dbReference type="Proteomes" id="UP000464524"/>
    </source>
</evidence>
<dbReference type="InterPro" id="IPR025857">
    <property type="entry name" value="MacB_PCD"/>
</dbReference>
<evidence type="ECO:0000256" key="8">
    <source>
        <dbReference type="SAM" id="Phobius"/>
    </source>
</evidence>
<evidence type="ECO:0000256" key="1">
    <source>
        <dbReference type="ARBA" id="ARBA00004651"/>
    </source>
</evidence>
<keyword evidence="11" id="KW-0449">Lipoprotein</keyword>
<evidence type="ECO:0000256" key="2">
    <source>
        <dbReference type="ARBA" id="ARBA00005236"/>
    </source>
</evidence>
<dbReference type="RefSeq" id="WP_160178521.1">
    <property type="nucleotide sequence ID" value="NZ_CP047656.1"/>
</dbReference>
<name>A0A857JF93_9ALTE</name>
<evidence type="ECO:0000259" key="10">
    <source>
        <dbReference type="Pfam" id="PF12704"/>
    </source>
</evidence>
<dbReference type="PANTHER" id="PTHR30489:SF8">
    <property type="entry name" value="LIPOPROTEIN-RELEASING SYSTEM TRANSMEMBRANE PROTEIN LOLC"/>
    <property type="match status" value="1"/>
</dbReference>
<dbReference type="PANTHER" id="PTHR30489">
    <property type="entry name" value="LIPOPROTEIN-RELEASING SYSTEM TRANSMEMBRANE PROTEIN LOLE"/>
    <property type="match status" value="1"/>
</dbReference>
<dbReference type="EMBL" id="CP047656">
    <property type="protein sequence ID" value="QHJ10673.1"/>
    <property type="molecule type" value="Genomic_DNA"/>
</dbReference>
<organism evidence="11 12">
    <name type="scientific">Paraglaciecola mesophila</name>
    <dbReference type="NCBI Taxonomy" id="197222"/>
    <lineage>
        <taxon>Bacteria</taxon>
        <taxon>Pseudomonadati</taxon>
        <taxon>Pseudomonadota</taxon>
        <taxon>Gammaproteobacteria</taxon>
        <taxon>Alteromonadales</taxon>
        <taxon>Alteromonadaceae</taxon>
        <taxon>Paraglaciecola</taxon>
    </lineage>
</organism>
<evidence type="ECO:0000256" key="5">
    <source>
        <dbReference type="ARBA" id="ARBA00022692"/>
    </source>
</evidence>
<keyword evidence="7 8" id="KW-0472">Membrane</keyword>
<keyword evidence="3" id="KW-0813">Transport</keyword>
<proteinExistence type="inferred from homology"/>
<dbReference type="Proteomes" id="UP000464524">
    <property type="component" value="Chromosome"/>
</dbReference>
<dbReference type="Pfam" id="PF02687">
    <property type="entry name" value="FtsX"/>
    <property type="match status" value="1"/>
</dbReference>
<reference evidence="11 12" key="1">
    <citation type="submission" date="2019-12" db="EMBL/GenBank/DDBJ databases">
        <title>Genome sequencing and assembly of endphytes of Porphyra tenera.</title>
        <authorList>
            <person name="Park J.M."/>
            <person name="Shin R."/>
            <person name="Jo S.H."/>
        </authorList>
    </citation>
    <scope>NUCLEOTIDE SEQUENCE [LARGE SCALE GENOMIC DNA]</scope>
    <source>
        <strain evidence="11 12">GPM4</strain>
    </source>
</reference>
<evidence type="ECO:0000259" key="9">
    <source>
        <dbReference type="Pfam" id="PF02687"/>
    </source>
</evidence>
<evidence type="ECO:0000256" key="3">
    <source>
        <dbReference type="ARBA" id="ARBA00022448"/>
    </source>
</evidence>
<sequence>MFHSVSAFIGLRYAKSSKGNHFIAFINAFSAIGIALGLMSLITVLSVMNGFEGDLKDRILGIAPHVVVDTQGESEQIISDLSQLPGVVATSKFIESEGVVQSSRSLEGVMIQGIEPQTTDAHSIIAENMVVGQISDLSPGSYGIIVGRALSTRLDLRLGEQTRILSAQGSVFGPFGQMPSQRLFTVIGIYDVGSELDSKVILMNINDSAKLMRNKVSRIAQTRLFLQDPFEYKSVVDKVTEMGLSSDDWRTRQGPLFDAVKMEKNMMALMLVLIIAVAAFNIVSALVMVVTEKKGDIAILLTQGLSRARVMQVFLFNGLYNGIKGTLFGAAGGLLLVSQLNNLLSLFDLPIMAATGGVGLPIEMHWHQIVLLILFSLLLCFAASIYPAYRAVKVDPASALKYE</sequence>
<evidence type="ECO:0000256" key="6">
    <source>
        <dbReference type="ARBA" id="ARBA00022989"/>
    </source>
</evidence>
<dbReference type="KEGG" id="pmes:FX988_00893"/>
<dbReference type="GO" id="GO:0098797">
    <property type="term" value="C:plasma membrane protein complex"/>
    <property type="evidence" value="ECO:0007669"/>
    <property type="project" value="TreeGrafter"/>
</dbReference>
<dbReference type="NCBIfam" id="TIGR02212">
    <property type="entry name" value="lolCE"/>
    <property type="match status" value="1"/>
</dbReference>
<dbReference type="AlphaFoldDB" id="A0A857JF93"/>
<keyword evidence="12" id="KW-1185">Reference proteome</keyword>
<evidence type="ECO:0000256" key="7">
    <source>
        <dbReference type="ARBA" id="ARBA00023136"/>
    </source>
</evidence>
<keyword evidence="4" id="KW-1003">Cell membrane</keyword>
<accession>A0A857JF93</accession>
<dbReference type="OrthoDB" id="9808461at2"/>
<gene>
    <name evidence="11" type="ORF">FX988_00893</name>
</gene>
<comment type="similarity">
    <text evidence="2">Belongs to the ABC-4 integral membrane protein family. LolC/E subfamily.</text>
</comment>
<feature type="transmembrane region" description="Helical" evidence="8">
    <location>
        <begin position="268"/>
        <end position="290"/>
    </location>
</feature>
<evidence type="ECO:0000256" key="4">
    <source>
        <dbReference type="ARBA" id="ARBA00022475"/>
    </source>
</evidence>
<keyword evidence="6 8" id="KW-1133">Transmembrane helix</keyword>
<dbReference type="InterPro" id="IPR011925">
    <property type="entry name" value="LolCE_TM"/>
</dbReference>
<dbReference type="GO" id="GO:0042953">
    <property type="term" value="P:lipoprotein transport"/>
    <property type="evidence" value="ECO:0007669"/>
    <property type="project" value="InterPro"/>
</dbReference>
<feature type="transmembrane region" description="Helical" evidence="8">
    <location>
        <begin position="368"/>
        <end position="389"/>
    </location>
</feature>
<feature type="transmembrane region" description="Helical" evidence="8">
    <location>
        <begin position="22"/>
        <end position="48"/>
    </location>
</feature>
<keyword evidence="5 8" id="KW-0812">Transmembrane</keyword>
<feature type="domain" description="ABC3 transporter permease C-terminal" evidence="9">
    <location>
        <begin position="269"/>
        <end position="396"/>
    </location>
</feature>
<dbReference type="GO" id="GO:0044874">
    <property type="term" value="P:lipoprotein localization to outer membrane"/>
    <property type="evidence" value="ECO:0007669"/>
    <property type="project" value="TreeGrafter"/>
</dbReference>